<dbReference type="Pfam" id="PF12215">
    <property type="entry name" value="Glyco_hydr_116N"/>
    <property type="match status" value="1"/>
</dbReference>
<dbReference type="Proteomes" id="UP001168821">
    <property type="component" value="Unassembled WGS sequence"/>
</dbReference>
<dbReference type="PIRSF" id="PIRSF028944">
    <property type="entry name" value="Beta_gluc_GBA2"/>
    <property type="match status" value="1"/>
</dbReference>
<dbReference type="SUPFAM" id="SSF48208">
    <property type="entry name" value="Six-hairpin glycosidases"/>
    <property type="match status" value="1"/>
</dbReference>
<dbReference type="Pfam" id="PF04685">
    <property type="entry name" value="DUF608"/>
    <property type="match status" value="1"/>
</dbReference>
<dbReference type="InterPro" id="IPR024462">
    <property type="entry name" value="GH116_N"/>
</dbReference>
<dbReference type="GO" id="GO:0004348">
    <property type="term" value="F:glucosylceramidase activity"/>
    <property type="evidence" value="ECO:0007669"/>
    <property type="project" value="UniProtKB-EC"/>
</dbReference>
<dbReference type="InterPro" id="IPR052566">
    <property type="entry name" value="Non-lysos_glucosylceramidase"/>
</dbReference>
<keyword evidence="1" id="KW-0472">Membrane</keyword>
<dbReference type="GO" id="GO:0006680">
    <property type="term" value="P:glucosylceramide catabolic process"/>
    <property type="evidence" value="ECO:0007669"/>
    <property type="project" value="InterPro"/>
</dbReference>
<dbReference type="GO" id="GO:0005975">
    <property type="term" value="P:carbohydrate metabolic process"/>
    <property type="evidence" value="ECO:0007669"/>
    <property type="project" value="InterPro"/>
</dbReference>
<dbReference type="InterPro" id="IPR008928">
    <property type="entry name" value="6-hairpin_glycosidase_sf"/>
</dbReference>
<dbReference type="PANTHER" id="PTHR12654">
    <property type="entry name" value="BILE ACID BETA-GLUCOSIDASE-RELATED"/>
    <property type="match status" value="1"/>
</dbReference>
<dbReference type="GO" id="GO:0016020">
    <property type="term" value="C:membrane"/>
    <property type="evidence" value="ECO:0007669"/>
    <property type="project" value="InterPro"/>
</dbReference>
<proteinExistence type="inferred from homology"/>
<sequence length="820" mass="93851">MSSAQVRKISQKCETEVPNYGLKVRLNHTYPEDRSQDFIPSIKQIWAMLPLILRYIWYYIVHRIRGKSIVMDYVKTLRAQQIYGVPIGGIGCGTIGRGFRGEFCRFQLRPGLYEYSTVDANQFIVTVKDGHHETIFHSLLSTFPMKSLKSWESSIDGSECFYTGLYPRSWTEFDLSRYGIMLTCRQVSPIIPHNYKDSSLPCSVFVWDIKNICDEDRTVTIAFTFKNGIGNKSKDRSSTCSSKAFSLGESEGVVLYHTIDKMQCSYVLSAKANPDIDISKCLYFDPNSSGIEPWIQLKNNGCFDKITDKNYGQVFGEMACGIAAKGLVHPNNCLSTEMALVWDMPTVQFPNKQKKYSRYYTKYFGNENAGLRITRYAFENYREWEDGIYRWQGAILEDGELPDWYKSALFNESYFVSDGGTIWVTLDDEDAKKLPKSDPRIEFGKFALLEGHEYKMYNTYDVHFYASFAFVPNWPLLQSVLQYDMRDAIFTEIPDKVKMLYDGSMVERKVPNTVPHDIGDPGEEPFILLNSYPIHDVSHWRDLNSKFVLQVFRDAFTAGLNERSVQYLNDMYDACYAVMHKSEEFDIDGDGLIENTGSPDQTFDTWVMTGSSAYCGGLWLAALFAMTKISDALQKTKDNEKFQKLLDKGKASFERKLWNGRCYNFDCSDVECRSIMADQLCGQWYLRSSGFAYEVFPQDRVKTSLKTIYENNVQSFCNGRMGAVNGFIDGAVDKFTIQSEEVWTGVTYSLAASMLQEGMWSEGFNTAGGMYKSMTDRFGLAFQTPEALYATKCYRAVGYMRALSIWSMQLAINELKKTKN</sequence>
<evidence type="ECO:0000259" key="2">
    <source>
        <dbReference type="Pfam" id="PF04685"/>
    </source>
</evidence>
<keyword evidence="5" id="KW-1185">Reference proteome</keyword>
<dbReference type="PANTHER" id="PTHR12654:SF0">
    <property type="entry name" value="NON-LYSOSOMAL GLUCOSYLCERAMIDASE"/>
    <property type="match status" value="1"/>
</dbReference>
<dbReference type="EC" id="3.2.1.45" evidence="1"/>
<evidence type="ECO:0000259" key="3">
    <source>
        <dbReference type="Pfam" id="PF12215"/>
    </source>
</evidence>
<dbReference type="GO" id="GO:0008422">
    <property type="term" value="F:beta-glucosidase activity"/>
    <property type="evidence" value="ECO:0007669"/>
    <property type="project" value="TreeGrafter"/>
</dbReference>
<comment type="caution">
    <text evidence="4">The sequence shown here is derived from an EMBL/GenBank/DDBJ whole genome shotgun (WGS) entry which is preliminary data.</text>
</comment>
<dbReference type="InterPro" id="IPR012341">
    <property type="entry name" value="6hp_glycosidase-like_sf"/>
</dbReference>
<comment type="function">
    <text evidence="1">Non-lysosomal glucosylceramidase that catalyzes the hydrolysis of glucosylceramide (GlcCer) to free glucose and ceramide.</text>
</comment>
<evidence type="ECO:0000256" key="1">
    <source>
        <dbReference type="PIRNR" id="PIRNR028944"/>
    </source>
</evidence>
<feature type="domain" description="Glycosyl-hydrolase family 116 catalytic region" evidence="2">
    <location>
        <begin position="444"/>
        <end position="808"/>
    </location>
</feature>
<evidence type="ECO:0000313" key="4">
    <source>
        <dbReference type="EMBL" id="KAJ3649412.1"/>
    </source>
</evidence>
<accession>A0AA38I580</accession>
<dbReference type="Gene3D" id="1.50.10.10">
    <property type="match status" value="1"/>
</dbReference>
<dbReference type="InterPro" id="IPR006775">
    <property type="entry name" value="GH116_catalytic"/>
</dbReference>
<dbReference type="AlphaFoldDB" id="A0AA38I580"/>
<keyword evidence="1" id="KW-0443">Lipid metabolism</keyword>
<dbReference type="InterPro" id="IPR014551">
    <property type="entry name" value="B_Glucosidase_GBA2-typ"/>
</dbReference>
<comment type="similarity">
    <text evidence="1">Belongs to the non-lysosomal glucosylceramidase family.</text>
</comment>
<feature type="domain" description="Glycosyl-hydrolase family 116 N-terminal" evidence="3">
    <location>
        <begin position="84"/>
        <end position="384"/>
    </location>
</feature>
<keyword evidence="1" id="KW-0378">Hydrolase</keyword>
<keyword evidence="1" id="KW-0326">Glycosidase</keyword>
<gene>
    <name evidence="4" type="ORF">Zmor_021158</name>
</gene>
<protein>
    <recommendedName>
        <fullName evidence="1">Non-lysosomal glucosylceramidase</fullName>
        <shortName evidence="1">NLGase</shortName>
        <ecNumber evidence="1">3.2.1.45</ecNumber>
    </recommendedName>
</protein>
<evidence type="ECO:0000313" key="5">
    <source>
        <dbReference type="Proteomes" id="UP001168821"/>
    </source>
</evidence>
<name>A0AA38I580_9CUCU</name>
<reference evidence="4" key="1">
    <citation type="journal article" date="2023" name="G3 (Bethesda)">
        <title>Whole genome assemblies of Zophobas morio and Tenebrio molitor.</title>
        <authorList>
            <person name="Kaur S."/>
            <person name="Stinson S.A."/>
            <person name="diCenzo G.C."/>
        </authorList>
    </citation>
    <scope>NUCLEOTIDE SEQUENCE</scope>
    <source>
        <strain evidence="4">QUZm001</strain>
    </source>
</reference>
<comment type="catalytic activity">
    <reaction evidence="1">
        <text>a beta-D-glucosyl-(1&lt;-&gt;1')-N-acylsphing-4-enine + H2O = an N-acylsphing-4-enine + D-glucose</text>
        <dbReference type="Rhea" id="RHEA:13269"/>
        <dbReference type="ChEBI" id="CHEBI:4167"/>
        <dbReference type="ChEBI" id="CHEBI:15377"/>
        <dbReference type="ChEBI" id="CHEBI:22801"/>
        <dbReference type="ChEBI" id="CHEBI:52639"/>
        <dbReference type="EC" id="3.2.1.45"/>
    </reaction>
</comment>
<organism evidence="4 5">
    <name type="scientific">Zophobas morio</name>
    <dbReference type="NCBI Taxonomy" id="2755281"/>
    <lineage>
        <taxon>Eukaryota</taxon>
        <taxon>Metazoa</taxon>
        <taxon>Ecdysozoa</taxon>
        <taxon>Arthropoda</taxon>
        <taxon>Hexapoda</taxon>
        <taxon>Insecta</taxon>
        <taxon>Pterygota</taxon>
        <taxon>Neoptera</taxon>
        <taxon>Endopterygota</taxon>
        <taxon>Coleoptera</taxon>
        <taxon>Polyphaga</taxon>
        <taxon>Cucujiformia</taxon>
        <taxon>Tenebrionidae</taxon>
        <taxon>Zophobas</taxon>
    </lineage>
</organism>
<dbReference type="EMBL" id="JALNTZ010000006">
    <property type="protein sequence ID" value="KAJ3649412.1"/>
    <property type="molecule type" value="Genomic_DNA"/>
</dbReference>